<dbReference type="Gramene" id="OB03G11750.1">
    <property type="protein sequence ID" value="OB03G11750.1"/>
    <property type="gene ID" value="OB03G11750"/>
</dbReference>
<proteinExistence type="predicted"/>
<keyword evidence="3" id="KW-1185">Reference proteome</keyword>
<reference evidence="2" key="2">
    <citation type="submission" date="2013-04" db="UniProtKB">
        <authorList>
            <consortium name="EnsemblPlants"/>
        </authorList>
    </citation>
    <scope>IDENTIFICATION</scope>
</reference>
<sequence>MFTISVLTISVVSNLLRLFLSILLFTVNYILFYPIIVYLHYTLTYKFLHDQFSQSLGPKSIHQPNSRSIDVGLPLFLALPCQL</sequence>
<dbReference type="AlphaFoldDB" id="J3LJE9"/>
<organism evidence="2">
    <name type="scientific">Oryza brachyantha</name>
    <name type="common">malo sina</name>
    <dbReference type="NCBI Taxonomy" id="4533"/>
    <lineage>
        <taxon>Eukaryota</taxon>
        <taxon>Viridiplantae</taxon>
        <taxon>Streptophyta</taxon>
        <taxon>Embryophyta</taxon>
        <taxon>Tracheophyta</taxon>
        <taxon>Spermatophyta</taxon>
        <taxon>Magnoliopsida</taxon>
        <taxon>Liliopsida</taxon>
        <taxon>Poales</taxon>
        <taxon>Poaceae</taxon>
        <taxon>BOP clade</taxon>
        <taxon>Oryzoideae</taxon>
        <taxon>Oryzeae</taxon>
        <taxon>Oryzinae</taxon>
        <taxon>Oryza</taxon>
    </lineage>
</organism>
<name>J3LJE9_ORYBR</name>
<reference evidence="2" key="1">
    <citation type="journal article" date="2013" name="Nat. Commun.">
        <title>Whole-genome sequencing of Oryza brachyantha reveals mechanisms underlying Oryza genome evolution.</title>
        <authorList>
            <person name="Chen J."/>
            <person name="Huang Q."/>
            <person name="Gao D."/>
            <person name="Wang J."/>
            <person name="Lang Y."/>
            <person name="Liu T."/>
            <person name="Li B."/>
            <person name="Bai Z."/>
            <person name="Luis Goicoechea J."/>
            <person name="Liang C."/>
            <person name="Chen C."/>
            <person name="Zhang W."/>
            <person name="Sun S."/>
            <person name="Liao Y."/>
            <person name="Zhang X."/>
            <person name="Yang L."/>
            <person name="Song C."/>
            <person name="Wang M."/>
            <person name="Shi J."/>
            <person name="Liu G."/>
            <person name="Liu J."/>
            <person name="Zhou H."/>
            <person name="Zhou W."/>
            <person name="Yu Q."/>
            <person name="An N."/>
            <person name="Chen Y."/>
            <person name="Cai Q."/>
            <person name="Wang B."/>
            <person name="Liu B."/>
            <person name="Min J."/>
            <person name="Huang Y."/>
            <person name="Wu H."/>
            <person name="Li Z."/>
            <person name="Zhang Y."/>
            <person name="Yin Y."/>
            <person name="Song W."/>
            <person name="Jiang J."/>
            <person name="Jackson S.A."/>
            <person name="Wing R.A."/>
            <person name="Wang J."/>
            <person name="Chen M."/>
        </authorList>
    </citation>
    <scope>NUCLEOTIDE SEQUENCE [LARGE SCALE GENOMIC DNA]</scope>
    <source>
        <strain evidence="2">cv. IRGC 101232</strain>
    </source>
</reference>
<keyword evidence="1" id="KW-0812">Transmembrane</keyword>
<dbReference type="EnsemblPlants" id="OB03G11750.1">
    <property type="protein sequence ID" value="OB03G11750.1"/>
    <property type="gene ID" value="OB03G11750"/>
</dbReference>
<keyword evidence="1" id="KW-0472">Membrane</keyword>
<dbReference type="Proteomes" id="UP000006038">
    <property type="component" value="Chromosome 3"/>
</dbReference>
<protein>
    <submittedName>
        <fullName evidence="2">Uncharacterized protein</fullName>
    </submittedName>
</protein>
<evidence type="ECO:0000313" key="2">
    <source>
        <dbReference type="EnsemblPlants" id="OB03G11750.1"/>
    </source>
</evidence>
<evidence type="ECO:0000313" key="3">
    <source>
        <dbReference type="Proteomes" id="UP000006038"/>
    </source>
</evidence>
<accession>J3LJE9</accession>
<keyword evidence="1" id="KW-1133">Transmembrane helix</keyword>
<dbReference type="HOGENOM" id="CLU_2546250_0_0_1"/>
<feature type="transmembrane region" description="Helical" evidence="1">
    <location>
        <begin position="15"/>
        <end position="39"/>
    </location>
</feature>
<evidence type="ECO:0000256" key="1">
    <source>
        <dbReference type="SAM" id="Phobius"/>
    </source>
</evidence>